<dbReference type="InParanoid" id="D7FTC0"/>
<evidence type="ECO:0000313" key="2">
    <source>
        <dbReference type="EMBL" id="CBJ31386.1"/>
    </source>
</evidence>
<feature type="region of interest" description="Disordered" evidence="1">
    <location>
        <begin position="1354"/>
        <end position="1480"/>
    </location>
</feature>
<feature type="compositionally biased region" description="Low complexity" evidence="1">
    <location>
        <begin position="985"/>
        <end position="994"/>
    </location>
</feature>
<feature type="region of interest" description="Disordered" evidence="1">
    <location>
        <begin position="1266"/>
        <end position="1314"/>
    </location>
</feature>
<feature type="compositionally biased region" description="Low complexity" evidence="1">
    <location>
        <begin position="1280"/>
        <end position="1296"/>
    </location>
</feature>
<name>D7FTC0_ECTSI</name>
<evidence type="ECO:0000256" key="1">
    <source>
        <dbReference type="SAM" id="MobiDB-lite"/>
    </source>
</evidence>
<evidence type="ECO:0000313" key="3">
    <source>
        <dbReference type="Proteomes" id="UP000002630"/>
    </source>
</evidence>
<dbReference type="Proteomes" id="UP000002630">
    <property type="component" value="Unassembled WGS sequence"/>
</dbReference>
<feature type="compositionally biased region" description="Gly residues" evidence="1">
    <location>
        <begin position="1373"/>
        <end position="1388"/>
    </location>
</feature>
<dbReference type="OrthoDB" id="10404111at2759"/>
<feature type="compositionally biased region" description="Basic and acidic residues" evidence="1">
    <location>
        <begin position="1014"/>
        <end position="1025"/>
    </location>
</feature>
<sequence>MCGSQNAWGDEECRTCTGGRRRPRSPSSPGMDHPSKRQAMQPRVEPTDIADVGPMHERVPTPEGLEATPLQGGREGVEAEGGLLRDGGAAAEKDESDSGGQPGPGVEPGEEGDAMPVEFIGGAEGTMIGKAVKRQKYMAPHDLKLSQAFKMRGMSQKNMSFLAAIRVCWGDRDRCSREKLFERIADESLLSKDPLLALSVSWDNNDTDPHAALGSAEHLSQIGACAHQVTKRGLPTLGLESQWKKINDVTLARLKKGARGDEHDSVIDGWNRLLYGILGNSPRYLSADGEEQSCLEIKIQDKHTAPESKVASRNLFLEAGSTKRLADNEAALERIQRSCHAGVVWEVVDGRWRSTVSRLVLVEGDEETYRIMVQLKKGNPEKYKWMVPHPGGWHIMLHVTKALMTRYYGAGIEVVAKALGGDDVHAAAGSKYRRSNHLLTVTYEALWWVVIEQYVAAKQKEAREGPPGAAPPAQPVDIQGDVVPWLKEQAKEHKTLRFWATFLLDDYPTYLMFRTGGRTTNYKLCVAVFRNIAPLFAATGKNRYQQLALWHMLTLARMTDSDLEAVATLFSSQFNTKNYRNFNNVFLGEIQEMMNRVVKQNLGRITQAYMTRLPLICDSRRGAVDEVDASFYPSYKERDVRRAVIRVRVGPIRKAKEVLAESFAFSGEGKDQLRSLGGAVTTARKAEAMLNANDIAERKFDAVLKYEALGDKVGGTKPSTSKIPFFAPENTTLKASTAPTSTAVARKDFRDMTLLATEFWKVIKSAVMEGELTEEERNEIMGSIGVVLPMALSRSGDGGAYTINKAAGANWAFDTFCPDAIQEEVFYSFDGFAYDWATDLHRSPPVGKCQKGAVAYLDHYRDQIFSDLTNYGRVDDDGQRQYVVAFGYDDPTEVPPIKAGTQHKRREGVAASSVVFDTSSIKPIPTGDKYQPFIRVPGNRDSIASHLWQRMISHPEGIGGAVDATFVAFGVARIVVPSIEGAGDGSDVSASGVDPALSPSNTPGGEGSPATKKKPLDAHVWKKGDSSPTAHEGQGIGEGELSTTHAIIHHALYTGLGRVRWWLVTSVDTDQIIHILLAMADGRIKPTGDDRTRVTVRRHKGQQVNQFVDMNRVYTALISKPAWNTGAGEGREPPEWLNEGEGEARVVLFLVMFLLSGCDFLPGFYFLKLPKMFQFVLDTISQPGLFSKPIVKKVNGKWTLDIDQCVKMLGVCYFQMHWNIFQVAYGRGAVELFQAVDGDSRTFIDRNRADLKEELEIQQEEAAAARAKADAEKARENAERAASVTAAAAAADTASSPGPQGRESGVRRSQRQTPRRSIIAEAVYLWMQHARGENPEDGETTSGQVVDSLEEAGGEVGAPAGAGGGDEEETPGGDPGVCTGEGVGGQTSEGGLYPLEEGGTEMGAPAEGGRGDEEETDEEAGQPLPDEEDRRVHRSGNDNFDDVWEEGSAGSDEDDASIDDMDDGGFELEGEQDVLDYDES</sequence>
<gene>
    <name evidence="2" type="ORF">Esi_0249_0051</name>
</gene>
<feature type="region of interest" description="Disordered" evidence="1">
    <location>
        <begin position="983"/>
        <end position="1037"/>
    </location>
</feature>
<feature type="region of interest" description="Disordered" evidence="1">
    <location>
        <begin position="1"/>
        <end position="117"/>
    </location>
</feature>
<dbReference type="PANTHER" id="PTHR47018:SF3">
    <property type="entry name" value="MYCBP-ASSOCIATED PROTEIN"/>
    <property type="match status" value="1"/>
</dbReference>
<organism evidence="2 3">
    <name type="scientific">Ectocarpus siliculosus</name>
    <name type="common">Brown alga</name>
    <name type="synonym">Conferva siliculosa</name>
    <dbReference type="NCBI Taxonomy" id="2880"/>
    <lineage>
        <taxon>Eukaryota</taxon>
        <taxon>Sar</taxon>
        <taxon>Stramenopiles</taxon>
        <taxon>Ochrophyta</taxon>
        <taxon>PX clade</taxon>
        <taxon>Phaeophyceae</taxon>
        <taxon>Ectocarpales</taxon>
        <taxon>Ectocarpaceae</taxon>
        <taxon>Ectocarpus</taxon>
    </lineage>
</organism>
<protein>
    <submittedName>
        <fullName evidence="2">Similar to solute carrier family 35, member F4</fullName>
    </submittedName>
</protein>
<feature type="compositionally biased region" description="Gly residues" evidence="1">
    <location>
        <begin position="1354"/>
        <end position="1364"/>
    </location>
</feature>
<feature type="compositionally biased region" description="Basic and acidic residues" evidence="1">
    <location>
        <begin position="1267"/>
        <end position="1279"/>
    </location>
</feature>
<feature type="compositionally biased region" description="Acidic residues" evidence="1">
    <location>
        <begin position="1439"/>
        <end position="1480"/>
    </location>
</feature>
<accession>D7FTC0</accession>
<dbReference type="EMBL" id="FN649760">
    <property type="protein sequence ID" value="CBJ31386.1"/>
    <property type="molecule type" value="Genomic_DNA"/>
</dbReference>
<proteinExistence type="predicted"/>
<dbReference type="PANTHER" id="PTHR47018">
    <property type="entry name" value="CXC DOMAIN-CONTAINING PROTEIN-RELATED"/>
    <property type="match status" value="1"/>
</dbReference>
<keyword evidence="3" id="KW-1185">Reference proteome</keyword>
<reference evidence="2 3" key="1">
    <citation type="journal article" date="2010" name="Nature">
        <title>The Ectocarpus genome and the independent evolution of multicellularity in brown algae.</title>
        <authorList>
            <person name="Cock J.M."/>
            <person name="Sterck L."/>
            <person name="Rouze P."/>
            <person name="Scornet D."/>
            <person name="Allen A.E."/>
            <person name="Amoutzias G."/>
            <person name="Anthouard V."/>
            <person name="Artiguenave F."/>
            <person name="Aury J.M."/>
            <person name="Badger J.H."/>
            <person name="Beszteri B."/>
            <person name="Billiau K."/>
            <person name="Bonnet E."/>
            <person name="Bothwell J.H."/>
            <person name="Bowler C."/>
            <person name="Boyen C."/>
            <person name="Brownlee C."/>
            <person name="Carrano C.J."/>
            <person name="Charrier B."/>
            <person name="Cho G.Y."/>
            <person name="Coelho S.M."/>
            <person name="Collen J."/>
            <person name="Corre E."/>
            <person name="Da Silva C."/>
            <person name="Delage L."/>
            <person name="Delaroque N."/>
            <person name="Dittami S.M."/>
            <person name="Doulbeau S."/>
            <person name="Elias M."/>
            <person name="Farnham G."/>
            <person name="Gachon C.M."/>
            <person name="Gschloessl B."/>
            <person name="Heesch S."/>
            <person name="Jabbari K."/>
            <person name="Jubin C."/>
            <person name="Kawai H."/>
            <person name="Kimura K."/>
            <person name="Kloareg B."/>
            <person name="Kupper F.C."/>
            <person name="Lang D."/>
            <person name="Le Bail A."/>
            <person name="Leblanc C."/>
            <person name="Lerouge P."/>
            <person name="Lohr M."/>
            <person name="Lopez P.J."/>
            <person name="Martens C."/>
            <person name="Maumus F."/>
            <person name="Michel G."/>
            <person name="Miranda-Saavedra D."/>
            <person name="Morales J."/>
            <person name="Moreau H."/>
            <person name="Motomura T."/>
            <person name="Nagasato C."/>
            <person name="Napoli C.A."/>
            <person name="Nelson D.R."/>
            <person name="Nyvall-Collen P."/>
            <person name="Peters A.F."/>
            <person name="Pommier C."/>
            <person name="Potin P."/>
            <person name="Poulain J."/>
            <person name="Quesneville H."/>
            <person name="Read B."/>
            <person name="Rensing S.A."/>
            <person name="Ritter A."/>
            <person name="Rousvoal S."/>
            <person name="Samanta M."/>
            <person name="Samson G."/>
            <person name="Schroeder D.C."/>
            <person name="Segurens B."/>
            <person name="Strittmatter M."/>
            <person name="Tonon T."/>
            <person name="Tregear J.W."/>
            <person name="Valentin K."/>
            <person name="von Dassow P."/>
            <person name="Yamagishi T."/>
            <person name="Van de Peer Y."/>
            <person name="Wincker P."/>
        </authorList>
    </citation>
    <scope>NUCLEOTIDE SEQUENCE [LARGE SCALE GENOMIC DNA]</scope>
    <source>
        <strain evidence="3">Ec32 / CCAP1310/4</strain>
    </source>
</reference>